<comment type="caution">
    <text evidence="6">Lacks conserved residue(s) required for the propagation of feature annotation.</text>
</comment>
<protein>
    <recommendedName>
        <fullName evidence="6">Dihydroorotase</fullName>
        <shortName evidence="6">DHOase</shortName>
        <ecNumber evidence="6">3.5.2.3</ecNumber>
    </recommendedName>
</protein>
<feature type="domain" description="Dihydroorotase catalytic" evidence="7">
    <location>
        <begin position="75"/>
        <end position="261"/>
    </location>
</feature>
<dbReference type="PROSITE" id="PS00482">
    <property type="entry name" value="DIHYDROOROTASE_1"/>
    <property type="match status" value="1"/>
</dbReference>
<evidence type="ECO:0000313" key="9">
    <source>
        <dbReference type="Proteomes" id="UP000611762"/>
    </source>
</evidence>
<dbReference type="Gene3D" id="2.30.40.10">
    <property type="entry name" value="Urease, subunit C, domain 1"/>
    <property type="match status" value="1"/>
</dbReference>
<evidence type="ECO:0000256" key="1">
    <source>
        <dbReference type="ARBA" id="ARBA00002368"/>
    </source>
</evidence>
<evidence type="ECO:0000256" key="4">
    <source>
        <dbReference type="ARBA" id="ARBA00022801"/>
    </source>
</evidence>
<feature type="binding site" evidence="6">
    <location>
        <position position="84"/>
    </location>
    <ligand>
        <name>Zn(2+)</name>
        <dbReference type="ChEBI" id="CHEBI:29105"/>
        <label>1</label>
    </ligand>
</feature>
<dbReference type="HAMAP" id="MF_00220_B">
    <property type="entry name" value="PyrC_classI_B"/>
    <property type="match status" value="1"/>
</dbReference>
<dbReference type="GO" id="GO:0005737">
    <property type="term" value="C:cytoplasm"/>
    <property type="evidence" value="ECO:0007669"/>
    <property type="project" value="TreeGrafter"/>
</dbReference>
<feature type="binding site" evidence="6">
    <location>
        <position position="175"/>
    </location>
    <ligand>
        <name>Zn(2+)</name>
        <dbReference type="ChEBI" id="CHEBI:29105"/>
        <label>2</label>
    </ligand>
</feature>
<dbReference type="GO" id="GO:0004038">
    <property type="term" value="F:allantoinase activity"/>
    <property type="evidence" value="ECO:0007669"/>
    <property type="project" value="TreeGrafter"/>
</dbReference>
<proteinExistence type="inferred from homology"/>
<dbReference type="InterPro" id="IPR032466">
    <property type="entry name" value="Metal_Hydrolase"/>
</dbReference>
<dbReference type="PROSITE" id="PS00483">
    <property type="entry name" value="DIHYDROOROTASE_2"/>
    <property type="match status" value="1"/>
</dbReference>
<keyword evidence="5 6" id="KW-0665">Pyrimidine biosynthesis</keyword>
<feature type="binding site" evidence="6">
    <location>
        <position position="202"/>
    </location>
    <ligand>
        <name>Zn(2+)</name>
        <dbReference type="ChEBI" id="CHEBI:29105"/>
        <label>2</label>
    </ligand>
</feature>
<dbReference type="Gene3D" id="3.20.20.140">
    <property type="entry name" value="Metal-dependent hydrolases"/>
    <property type="match status" value="1"/>
</dbReference>
<dbReference type="SUPFAM" id="SSF51556">
    <property type="entry name" value="Metallo-dependent hydrolases"/>
    <property type="match status" value="1"/>
</dbReference>
<dbReference type="CDD" id="cd01317">
    <property type="entry name" value="DHOase_IIa"/>
    <property type="match status" value="1"/>
</dbReference>
<feature type="binding site" evidence="6">
    <location>
        <position position="118"/>
    </location>
    <ligand>
        <name>substrate</name>
    </ligand>
</feature>
<reference evidence="8" key="1">
    <citation type="submission" date="2020-08" db="EMBL/GenBank/DDBJ databases">
        <title>Genome public.</title>
        <authorList>
            <person name="Liu C."/>
            <person name="Sun Q."/>
        </authorList>
    </citation>
    <scope>NUCLEOTIDE SEQUENCE</scope>
    <source>
        <strain evidence="8">H8</strain>
    </source>
</reference>
<dbReference type="SUPFAM" id="SSF51338">
    <property type="entry name" value="Composite domain of metallo-dependent hydrolases"/>
    <property type="match status" value="1"/>
</dbReference>
<comment type="catalytic activity">
    <reaction evidence="6">
        <text>(S)-dihydroorotate + H2O = N-carbamoyl-L-aspartate + H(+)</text>
        <dbReference type="Rhea" id="RHEA:24296"/>
        <dbReference type="ChEBI" id="CHEBI:15377"/>
        <dbReference type="ChEBI" id="CHEBI:15378"/>
        <dbReference type="ChEBI" id="CHEBI:30864"/>
        <dbReference type="ChEBI" id="CHEBI:32814"/>
        <dbReference type="EC" id="3.5.2.3"/>
    </reaction>
</comment>
<evidence type="ECO:0000259" key="7">
    <source>
        <dbReference type="Pfam" id="PF12890"/>
    </source>
</evidence>
<evidence type="ECO:0000313" key="8">
    <source>
        <dbReference type="EMBL" id="MBC8541220.1"/>
    </source>
</evidence>
<dbReference type="EMBL" id="JACRSU010000003">
    <property type="protein sequence ID" value="MBC8541220.1"/>
    <property type="molecule type" value="Genomic_DNA"/>
</dbReference>
<feature type="binding site" evidence="6">
    <location>
        <position position="175"/>
    </location>
    <ligand>
        <name>Zn(2+)</name>
        <dbReference type="ChEBI" id="CHEBI:29105"/>
        <label>1</label>
    </ligand>
</feature>
<dbReference type="GO" id="GO:0006145">
    <property type="term" value="P:purine nucleobase catabolic process"/>
    <property type="evidence" value="ECO:0007669"/>
    <property type="project" value="TreeGrafter"/>
</dbReference>
<feature type="binding site" evidence="6">
    <location>
        <position position="86"/>
    </location>
    <ligand>
        <name>Zn(2+)</name>
        <dbReference type="ChEBI" id="CHEBI:29105"/>
        <label>1</label>
    </ligand>
</feature>
<feature type="binding site" evidence="6">
    <location>
        <position position="300"/>
    </location>
    <ligand>
        <name>substrate</name>
    </ligand>
</feature>
<keyword evidence="3 6" id="KW-0479">Metal-binding</keyword>
<dbReference type="GO" id="GO:0004151">
    <property type="term" value="F:dihydroorotase activity"/>
    <property type="evidence" value="ECO:0007669"/>
    <property type="project" value="UniProtKB-UniRule"/>
</dbReference>
<keyword evidence="4 6" id="KW-0378">Hydrolase</keyword>
<feature type="binding site" evidence="6">
    <location>
        <position position="255"/>
    </location>
    <ligand>
        <name>Zn(2+)</name>
        <dbReference type="ChEBI" id="CHEBI:29105"/>
        <label>2</label>
    </ligand>
</feature>
<dbReference type="PANTHER" id="PTHR43668:SF2">
    <property type="entry name" value="ALLANTOINASE"/>
    <property type="match status" value="1"/>
</dbReference>
<keyword evidence="9" id="KW-1185">Reference proteome</keyword>
<feature type="binding site" evidence="6">
    <location>
        <position position="331"/>
    </location>
    <ligand>
        <name>substrate</name>
    </ligand>
</feature>
<evidence type="ECO:0000256" key="3">
    <source>
        <dbReference type="ARBA" id="ARBA00022723"/>
    </source>
</evidence>
<feature type="binding site" evidence="6">
    <location>
        <begin position="86"/>
        <end position="88"/>
    </location>
    <ligand>
        <name>substrate</name>
    </ligand>
</feature>
<dbReference type="GO" id="GO:0008270">
    <property type="term" value="F:zinc ion binding"/>
    <property type="evidence" value="ECO:0007669"/>
    <property type="project" value="UniProtKB-UniRule"/>
</dbReference>
<dbReference type="InterPro" id="IPR011059">
    <property type="entry name" value="Metal-dep_hydrolase_composite"/>
</dbReference>
<dbReference type="Proteomes" id="UP000611762">
    <property type="component" value="Unassembled WGS sequence"/>
</dbReference>
<dbReference type="InterPro" id="IPR050138">
    <property type="entry name" value="DHOase/Allantoinase_Hydrolase"/>
</dbReference>
<organism evidence="8 9">
    <name type="scientific">Congzhengia minquanensis</name>
    <dbReference type="NCBI Taxonomy" id="2763657"/>
    <lineage>
        <taxon>Bacteria</taxon>
        <taxon>Bacillati</taxon>
        <taxon>Bacillota</taxon>
        <taxon>Clostridia</taxon>
        <taxon>Eubacteriales</taxon>
        <taxon>Oscillospiraceae</taxon>
        <taxon>Congzhengia</taxon>
    </lineage>
</organism>
<dbReference type="NCBIfam" id="TIGR00857">
    <property type="entry name" value="pyrC_multi"/>
    <property type="match status" value="1"/>
</dbReference>
<evidence type="ECO:0000256" key="2">
    <source>
        <dbReference type="ARBA" id="ARBA00010286"/>
    </source>
</evidence>
<dbReference type="AlphaFoldDB" id="A0A926HZI8"/>
<dbReference type="Pfam" id="PF12890">
    <property type="entry name" value="DHOase"/>
    <property type="match status" value="1"/>
</dbReference>
<keyword evidence="6" id="KW-0862">Zinc</keyword>
<comment type="pathway">
    <text evidence="6">Pyrimidine metabolism; UMP biosynthesis via de novo pathway; (S)-dihydroorotate from bicarbonate: step 3/3.</text>
</comment>
<comment type="similarity">
    <text evidence="2 6">Belongs to the metallo-dependent hydrolases superfamily. DHOase family. Class I DHOase subfamily.</text>
</comment>
<name>A0A926HZI8_9FIRM</name>
<dbReference type="EC" id="3.5.2.3" evidence="6"/>
<dbReference type="GO" id="GO:0044205">
    <property type="term" value="P:'de novo' UMP biosynthetic process"/>
    <property type="evidence" value="ECO:0007669"/>
    <property type="project" value="UniProtKB-UniRule"/>
</dbReference>
<accession>A0A926HZI8</accession>
<feature type="active site" evidence="6">
    <location>
        <position position="327"/>
    </location>
</feature>
<comment type="caution">
    <text evidence="8">The sequence shown here is derived from an EMBL/GenBank/DDBJ whole genome shotgun (WGS) entry which is preliminary data.</text>
</comment>
<dbReference type="InterPro" id="IPR024403">
    <property type="entry name" value="DHOase_cat"/>
</dbReference>
<comment type="cofactor">
    <cofactor evidence="6">
        <name>Zn(2+)</name>
        <dbReference type="ChEBI" id="CHEBI:29105"/>
    </cofactor>
    <text evidence="6">Binds 2 Zn(2+) ions per subunit.</text>
</comment>
<gene>
    <name evidence="6" type="primary">pyrC</name>
    <name evidence="8" type="ORF">H8698_09560</name>
</gene>
<comment type="function">
    <text evidence="1 6">Catalyzes the reversible cyclization of carbamoyl aspartate to dihydroorotate.</text>
</comment>
<dbReference type="PANTHER" id="PTHR43668">
    <property type="entry name" value="ALLANTOINASE"/>
    <property type="match status" value="1"/>
</dbReference>
<feature type="binding site" evidence="6">
    <location>
        <position position="327"/>
    </location>
    <ligand>
        <name>Zn(2+)</name>
        <dbReference type="ChEBI" id="CHEBI:29105"/>
        <label>1</label>
    </ligand>
</feature>
<evidence type="ECO:0000256" key="5">
    <source>
        <dbReference type="ARBA" id="ARBA00022975"/>
    </source>
</evidence>
<evidence type="ECO:0000256" key="6">
    <source>
        <dbReference type="HAMAP-Rule" id="MF_00220"/>
    </source>
</evidence>
<sequence length="440" mass="47631">MVSGYSSGAYLCKFARTSLVGIDKAFFIWHIQERQEIAVTYLLKGAVDLKTGEKSPVVTGEDKTNVEILNLEGCVAVPAFADVHVHFREPGFSYKETIETGAAAAAAGGFTAVCPMPNLSPVPDSVKKLAAEQSCIGENPKIRIIPYGAITIGRQGETLSDMEGMAKDVVAFTDDGSGVQNDGVMLAAMERAKSLGKIICAHCEDNSLLRGGYIHDGEYAKAHGHAGICSESEYKQIERDLELVEKTGCAYHVCHVSAAESVDLIRKAKQAGLNVSCETAPHYLVLTENDLQEDGRFKMNPPIRAERDRQALIDGILDGTVDMIATDHAPHSAEEKAKGLKESAMGVVGLETAFPVLYTHLVKPGVLTLEKLIELMSTNPRKRFGLPEHPGDVAVFDLSDEYEVDPVAFFSMGKSTPFAGMRVFGRCMATFCGGNLVWRR</sequence>
<dbReference type="InterPro" id="IPR004722">
    <property type="entry name" value="DHOase"/>
</dbReference>
<dbReference type="InterPro" id="IPR002195">
    <property type="entry name" value="Dihydroorotase_CS"/>
</dbReference>